<evidence type="ECO:0000313" key="4">
    <source>
        <dbReference type="EMBL" id="SEA10423.1"/>
    </source>
</evidence>
<dbReference type="PANTHER" id="PTHR30189:SF1">
    <property type="entry name" value="LPS-ASSEMBLY PROTEIN LPTD"/>
    <property type="match status" value="1"/>
</dbReference>
<feature type="region of interest" description="Disordered" evidence="1">
    <location>
        <begin position="781"/>
        <end position="810"/>
    </location>
</feature>
<dbReference type="GO" id="GO:0009279">
    <property type="term" value="C:cell outer membrane"/>
    <property type="evidence" value="ECO:0007669"/>
    <property type="project" value="TreeGrafter"/>
</dbReference>
<dbReference type="InterPro" id="IPR045659">
    <property type="entry name" value="LptD_2"/>
</dbReference>
<keyword evidence="2" id="KW-0732">Signal</keyword>
<dbReference type="EMBL" id="FNQY01000008">
    <property type="protein sequence ID" value="SEA10423.1"/>
    <property type="molecule type" value="Genomic_DNA"/>
</dbReference>
<reference evidence="4 5" key="1">
    <citation type="submission" date="2016-10" db="EMBL/GenBank/DDBJ databases">
        <authorList>
            <person name="de Groot N.N."/>
        </authorList>
    </citation>
    <scope>NUCLEOTIDE SEQUENCE [LARGE SCALE GENOMIC DNA]</scope>
    <source>
        <strain evidence="4 5">Vu-144</strain>
    </source>
</reference>
<dbReference type="PANTHER" id="PTHR30189">
    <property type="entry name" value="LPS-ASSEMBLY PROTEIN"/>
    <property type="match status" value="1"/>
</dbReference>
<sequence length="939" mass="106005">MNLSYPAQNKYFLRACLGAVFLFSGIGTTMATDTRFATGTPNVHVPRLGQSLSCLLSGQWQDNSIHQLRILSRLSTAVSLTRRAAMITAKSATDSIPASFADSIRPRTAKDAFSFSNLPPRDLSYLSQDSIPNVFDFKASDSSVIYIKQNTFSLHKEANVKNPEYEISADDINYNKNTDVIRAFGNKDTTDNIYGKPTIVQQGSKSIMDSLKFNVKSKKGILKNTFYNEGEIFVKAEIVKKIDSNALFAKDARFTTCNLEPPHFDFHAFKMKMITGKLAVSGPAIPEFEGVPMPVIIPFGIYPLTRGRHSGFLPPTFEQNNAYGLGFNGLGYYKVINDYWDVTTRANIYSYGGYMISVNPNYYKRYKYRGSLNLQYQFTKILNTSGISRDEYTKSTTIHIGWSHSMDSKARPGVSFSANVNAGSTKYNSYLTNNLENIQNQLSSSITWAKTWDEGKYNLSLAANHNQNNNTHLINVQLPTANFSMATVNPFQKKEQVGKSKWYENLGISYNSTILNQFSFYDTAFSASQLKDTMLWGAQHQVPITLTLPAVGPLLFTPSISYSQNWYSRKMHRWWNADSAQVDTTIQRGFFAAQQMSFGISMNTRIFGTVNFKKGKIKAIRHEIRPTISLSYQPDMNSQNYEYLNTTADTSLKRRVSMFEGNIVGAFGEGSFGGINFGLDNILQMKKVNDKDTTGDPENATKKVNLIDGLSINTSYNMMADSLKWSPISISMRTALFNNKMNVNASMTVDQYEYERGIRVNKLLWKEGKIGNITSGNISMSTSFSSKKTDQRSDQQRIQADPNMPYDQQQRQLQYVRDNPAEFVDFNIPWNLQASFALGFYRTLKPDYSGYTHQVTSSLNLNGDFSLTPKWKAGGSMYFDVGAQEVRMLSLFLSREMHCWQMSINVSPIGRYKSFSIILNPKSGILRDLKINRSRSFYN</sequence>
<dbReference type="STRING" id="551991.SAMN05192529_10857"/>
<evidence type="ECO:0000259" key="3">
    <source>
        <dbReference type="Pfam" id="PF19838"/>
    </source>
</evidence>
<dbReference type="Pfam" id="PF19838">
    <property type="entry name" value="LptD_2"/>
    <property type="match status" value="1"/>
</dbReference>
<dbReference type="RefSeq" id="WP_091396561.1">
    <property type="nucleotide sequence ID" value="NZ_FNQY01000008.1"/>
</dbReference>
<feature type="domain" description="LPS-assembly protein LptD central" evidence="3">
    <location>
        <begin position="280"/>
        <end position="752"/>
    </location>
</feature>
<dbReference type="InterPro" id="IPR050218">
    <property type="entry name" value="LptD"/>
</dbReference>
<name>A0A1H3YFU4_9BACT</name>
<keyword evidence="5" id="KW-1185">Reference proteome</keyword>
<evidence type="ECO:0000256" key="2">
    <source>
        <dbReference type="SAM" id="SignalP"/>
    </source>
</evidence>
<dbReference type="AlphaFoldDB" id="A0A1H3YFU4"/>
<accession>A0A1H3YFU4</accession>
<evidence type="ECO:0000313" key="5">
    <source>
        <dbReference type="Proteomes" id="UP000199041"/>
    </source>
</evidence>
<organism evidence="4 5">
    <name type="scientific">Arachidicoccus rhizosphaerae</name>
    <dbReference type="NCBI Taxonomy" id="551991"/>
    <lineage>
        <taxon>Bacteria</taxon>
        <taxon>Pseudomonadati</taxon>
        <taxon>Bacteroidota</taxon>
        <taxon>Chitinophagia</taxon>
        <taxon>Chitinophagales</taxon>
        <taxon>Chitinophagaceae</taxon>
        <taxon>Arachidicoccus</taxon>
    </lineage>
</organism>
<dbReference type="OrthoDB" id="9802320at2"/>
<dbReference type="GO" id="GO:1990351">
    <property type="term" value="C:transporter complex"/>
    <property type="evidence" value="ECO:0007669"/>
    <property type="project" value="TreeGrafter"/>
</dbReference>
<gene>
    <name evidence="4" type="ORF">SAMN05192529_10857</name>
</gene>
<feature type="chain" id="PRO_5011639082" description="LPS-assembly protein LptD central domain-containing protein" evidence="2">
    <location>
        <begin position="32"/>
        <end position="939"/>
    </location>
</feature>
<evidence type="ECO:0000256" key="1">
    <source>
        <dbReference type="SAM" id="MobiDB-lite"/>
    </source>
</evidence>
<feature type="signal peptide" evidence="2">
    <location>
        <begin position="1"/>
        <end position="31"/>
    </location>
</feature>
<proteinExistence type="predicted"/>
<dbReference type="Proteomes" id="UP000199041">
    <property type="component" value="Unassembled WGS sequence"/>
</dbReference>
<protein>
    <recommendedName>
        <fullName evidence="3">LPS-assembly protein LptD central domain-containing protein</fullName>
    </recommendedName>
</protein>